<dbReference type="Gramene" id="EME30605">
    <property type="protein sequence ID" value="EME30605"/>
    <property type="gene ID" value="Gasu_20670"/>
</dbReference>
<dbReference type="InterPro" id="IPR016024">
    <property type="entry name" value="ARM-type_fold"/>
</dbReference>
<evidence type="ECO:0000313" key="1">
    <source>
        <dbReference type="EMBL" id="EME30605.1"/>
    </source>
</evidence>
<proteinExistence type="predicted"/>
<dbReference type="RefSeq" id="XP_005707125.1">
    <property type="nucleotide sequence ID" value="XM_005707068.1"/>
</dbReference>
<gene>
    <name evidence="1" type="ORF">Gasu_20670</name>
</gene>
<dbReference type="OrthoDB" id="10326937at2759"/>
<dbReference type="EMBL" id="KB454498">
    <property type="protein sequence ID" value="EME30605.1"/>
    <property type="molecule type" value="Genomic_DNA"/>
</dbReference>
<sequence length="690" mass="79481">MGKQKRKLRALEGKHKSAALTNTEIRRKRINVRVPETSTNNIDSVKGGETVSTWLLQLRKKNFVVSRSALRGFIKDLKNIPVKDLEEHGGSIVNAVIPCIIDPDEETRKDAVRFLESFLSTCSKPEFLPTSFMAHLKIHLRHNGVSAFETGSQLICLLREHRNSYLRDNLYELLSLFASLLDHNMPFSVESSEQQFCLAIQLMESFEALLCTFFESDGNKAEFEDLLKNNGVSEDIPVVVNDIDAVYGLALRDSVKQKNEHISSELLKLVNFIFLTIRSFGKYPVVAIGDGPSQKKLFVVFSRLLLMVGKVISRFELSKNSFEQWKDYLPILVDTLKSFRLGETLLDRFWEESFLRFAAFSCFLCHFLNLSVFYYYHSNHVKLVINECVDICNEYLSVSSDHDNGQSQCYLVIVANILCHLIKQLSLNEIVPLMDAFIAHWMEADIRSQCDISCLYLLWEVVMNHDLLCRCKWVDKMFRTFLKVSWNTLRSQSMESCRRMFYFWLASVSHLPVQYKSVYEESCYLVKNFFGKRKKENGKYLFVPGPAVFLDIEMKRVALSLLFHTGRFCLEVAEVLLVCVQHPKCIADQSSWMIFGYFFELLRRFSDSLSSEDRYYIACLIVIAVYRLAVNYPELETTAIKSGQRCLVECQLEDSGVESMREILQSEKNLSAHMVEKVLLAKEDAHFATG</sequence>
<name>M2X2J4_GALSU</name>
<organism evidence="1 2">
    <name type="scientific">Galdieria sulphuraria</name>
    <name type="common">Red alga</name>
    <dbReference type="NCBI Taxonomy" id="130081"/>
    <lineage>
        <taxon>Eukaryota</taxon>
        <taxon>Rhodophyta</taxon>
        <taxon>Bangiophyceae</taxon>
        <taxon>Galdieriales</taxon>
        <taxon>Galdieriaceae</taxon>
        <taxon>Galdieria</taxon>
    </lineage>
</organism>
<evidence type="ECO:0008006" key="3">
    <source>
        <dbReference type="Google" id="ProtNLM"/>
    </source>
</evidence>
<dbReference type="GeneID" id="17089325"/>
<dbReference type="Gene3D" id="1.25.10.10">
    <property type="entry name" value="Leucine-rich Repeat Variant"/>
    <property type="match status" value="1"/>
</dbReference>
<dbReference type="Proteomes" id="UP000030680">
    <property type="component" value="Unassembled WGS sequence"/>
</dbReference>
<reference evidence="2" key="1">
    <citation type="journal article" date="2013" name="Science">
        <title>Gene transfer from bacteria and archaea facilitated evolution of an extremophilic eukaryote.</title>
        <authorList>
            <person name="Schonknecht G."/>
            <person name="Chen W.H."/>
            <person name="Ternes C.M."/>
            <person name="Barbier G.G."/>
            <person name="Shrestha R.P."/>
            <person name="Stanke M."/>
            <person name="Brautigam A."/>
            <person name="Baker B.J."/>
            <person name="Banfield J.F."/>
            <person name="Garavito R.M."/>
            <person name="Carr K."/>
            <person name="Wilkerson C."/>
            <person name="Rensing S.A."/>
            <person name="Gagneul D."/>
            <person name="Dickenson N.E."/>
            <person name="Oesterhelt C."/>
            <person name="Lercher M.J."/>
            <person name="Weber A.P."/>
        </authorList>
    </citation>
    <scope>NUCLEOTIDE SEQUENCE [LARGE SCALE GENOMIC DNA]</scope>
    <source>
        <strain evidence="2">074W</strain>
    </source>
</reference>
<dbReference type="InterPro" id="IPR011989">
    <property type="entry name" value="ARM-like"/>
</dbReference>
<dbReference type="SUPFAM" id="SSF48371">
    <property type="entry name" value="ARM repeat"/>
    <property type="match status" value="1"/>
</dbReference>
<protein>
    <recommendedName>
        <fullName evidence="3">Pre-rRNA-processing protein Ipi1 N-terminal domain-containing protein</fullName>
    </recommendedName>
</protein>
<evidence type="ECO:0000313" key="2">
    <source>
        <dbReference type="Proteomes" id="UP000030680"/>
    </source>
</evidence>
<keyword evidence="2" id="KW-1185">Reference proteome</keyword>
<accession>M2X2J4</accession>
<dbReference type="KEGG" id="gsl:Gasu_20670"/>
<dbReference type="AlphaFoldDB" id="M2X2J4"/>